<reference evidence="1" key="1">
    <citation type="journal article" date="2015" name="Nature">
        <title>Complex archaea that bridge the gap between prokaryotes and eukaryotes.</title>
        <authorList>
            <person name="Spang A."/>
            <person name="Saw J.H."/>
            <person name="Jorgensen S.L."/>
            <person name="Zaremba-Niedzwiedzka K."/>
            <person name="Martijn J."/>
            <person name="Lind A.E."/>
            <person name="van Eijk R."/>
            <person name="Schleper C."/>
            <person name="Guy L."/>
            <person name="Ettema T.J."/>
        </authorList>
    </citation>
    <scope>NUCLEOTIDE SEQUENCE</scope>
</reference>
<protein>
    <submittedName>
        <fullName evidence="1">Uncharacterized protein</fullName>
    </submittedName>
</protein>
<organism evidence="1">
    <name type="scientific">marine sediment metagenome</name>
    <dbReference type="NCBI Taxonomy" id="412755"/>
    <lineage>
        <taxon>unclassified sequences</taxon>
        <taxon>metagenomes</taxon>
        <taxon>ecological metagenomes</taxon>
    </lineage>
</organism>
<name>A0A0F9S9F7_9ZZZZ</name>
<sequence>MICSDCTNPCWHICSFGLALCDNCYNFVYQDSARPLCEFCKIFYEVFEVIKE</sequence>
<comment type="caution">
    <text evidence="1">The sequence shown here is derived from an EMBL/GenBank/DDBJ whole genome shotgun (WGS) entry which is preliminary data.</text>
</comment>
<evidence type="ECO:0000313" key="1">
    <source>
        <dbReference type="EMBL" id="KKN58887.1"/>
    </source>
</evidence>
<gene>
    <name evidence="1" type="ORF">LCGC14_0547940</name>
</gene>
<dbReference type="AlphaFoldDB" id="A0A0F9S9F7"/>
<dbReference type="EMBL" id="LAZR01000746">
    <property type="protein sequence ID" value="KKN58887.1"/>
    <property type="molecule type" value="Genomic_DNA"/>
</dbReference>
<proteinExistence type="predicted"/>
<accession>A0A0F9S9F7</accession>